<protein>
    <submittedName>
        <fullName evidence="2">Uncharacterized protein</fullName>
    </submittedName>
</protein>
<dbReference type="EMBL" id="CP098747">
    <property type="protein sequence ID" value="USG61106.1"/>
    <property type="molecule type" value="Genomic_DNA"/>
</dbReference>
<feature type="region of interest" description="Disordered" evidence="1">
    <location>
        <begin position="1"/>
        <end position="21"/>
    </location>
</feature>
<reference evidence="2" key="1">
    <citation type="submission" date="2022-06" db="EMBL/GenBank/DDBJ databases">
        <title>Sneathiella actinostolidae sp. nov., isolated from a sea anemonein the Western Pacific Ocean.</title>
        <authorList>
            <person name="Wei M.J."/>
        </authorList>
    </citation>
    <scope>NUCLEOTIDE SEQUENCE</scope>
    <source>
        <strain evidence="2">PHK-P5</strain>
    </source>
</reference>
<evidence type="ECO:0000256" key="1">
    <source>
        <dbReference type="SAM" id="MobiDB-lite"/>
    </source>
</evidence>
<gene>
    <name evidence="2" type="ORF">NBZ79_18275</name>
</gene>
<organism evidence="2 3">
    <name type="scientific">Sneathiella marina</name>
    <dbReference type="NCBI Taxonomy" id="2950108"/>
    <lineage>
        <taxon>Bacteria</taxon>
        <taxon>Pseudomonadati</taxon>
        <taxon>Pseudomonadota</taxon>
        <taxon>Alphaproteobacteria</taxon>
        <taxon>Sneathiellales</taxon>
        <taxon>Sneathiellaceae</taxon>
        <taxon>Sneathiella</taxon>
    </lineage>
</organism>
<keyword evidence="3" id="KW-1185">Reference proteome</keyword>
<accession>A0ABY4W8Y3</accession>
<dbReference type="RefSeq" id="WP_251934093.1">
    <property type="nucleotide sequence ID" value="NZ_CP098747.1"/>
</dbReference>
<proteinExistence type="predicted"/>
<sequence length="131" mass="14630">MEVSGSNSNVTRLPDQARRMTPAIEAVTGKETHKRTQPGGLDVFDETHSILEAEVVNDDSARPNRRFADTVQDTHFNASTLFMTQQLAQDLNNAAPDSWESGHRRAVSAYLETDKLTMTIFGPQEIRMRLA</sequence>
<evidence type="ECO:0000313" key="3">
    <source>
        <dbReference type="Proteomes" id="UP001056291"/>
    </source>
</evidence>
<name>A0ABY4W8Y3_9PROT</name>
<feature type="compositionally biased region" description="Polar residues" evidence="1">
    <location>
        <begin position="1"/>
        <end position="11"/>
    </location>
</feature>
<dbReference type="Proteomes" id="UP001056291">
    <property type="component" value="Chromosome"/>
</dbReference>
<evidence type="ECO:0000313" key="2">
    <source>
        <dbReference type="EMBL" id="USG61106.1"/>
    </source>
</evidence>